<keyword evidence="3" id="KW-1185">Reference proteome</keyword>
<evidence type="ECO:0000313" key="3">
    <source>
        <dbReference type="Proteomes" id="UP000321816"/>
    </source>
</evidence>
<protein>
    <submittedName>
        <fullName evidence="2">Uncharacterized protein</fullName>
    </submittedName>
</protein>
<feature type="compositionally biased region" description="Polar residues" evidence="1">
    <location>
        <begin position="106"/>
        <end position="115"/>
    </location>
</feature>
<sequence>MFKKGFSLLAGRCCSVFLPWPGVEMGRHQGHEGRAPPRTTAGRTGLAEAGPAPPWKRKRLFITYLLYFQGSLNKSKNEAETQPVEERRQNPGRPPVNLLHGRTETKSPAQIISEL</sequence>
<accession>A0A5C7FK56</accession>
<feature type="compositionally biased region" description="Basic and acidic residues" evidence="1">
    <location>
        <begin position="75"/>
        <end position="89"/>
    </location>
</feature>
<organism evidence="2 3">
    <name type="scientific">Alkalicoccus halolimnae</name>
    <dbReference type="NCBI Taxonomy" id="1667239"/>
    <lineage>
        <taxon>Bacteria</taxon>
        <taxon>Bacillati</taxon>
        <taxon>Bacillota</taxon>
        <taxon>Bacilli</taxon>
        <taxon>Bacillales</taxon>
        <taxon>Bacillaceae</taxon>
        <taxon>Alkalicoccus</taxon>
    </lineage>
</organism>
<reference evidence="2 3" key="1">
    <citation type="submission" date="2024-01" db="EMBL/GenBank/DDBJ databases">
        <title>Complete Genome Sequence of Alkalicoccus halolimnae BZ-SZ-XJ29T, a Moderately Halophilic Bacterium Isolated from a Salt Lake.</title>
        <authorList>
            <person name="Zhao B."/>
        </authorList>
    </citation>
    <scope>NUCLEOTIDE SEQUENCE [LARGE SCALE GENOMIC DNA]</scope>
    <source>
        <strain evidence="2 3">BZ-SZ-XJ29</strain>
    </source>
</reference>
<dbReference type="Proteomes" id="UP000321816">
    <property type="component" value="Chromosome"/>
</dbReference>
<proteinExistence type="predicted"/>
<name>A0A5C7FK56_9BACI</name>
<dbReference type="RefSeq" id="WP_147803456.1">
    <property type="nucleotide sequence ID" value="NZ_CP144914.1"/>
</dbReference>
<dbReference type="EMBL" id="CP144914">
    <property type="protein sequence ID" value="WWD79235.1"/>
    <property type="molecule type" value="Genomic_DNA"/>
</dbReference>
<dbReference type="KEGG" id="ahal:FTX54_012515"/>
<evidence type="ECO:0000256" key="1">
    <source>
        <dbReference type="SAM" id="MobiDB-lite"/>
    </source>
</evidence>
<gene>
    <name evidence="2" type="ORF">FTX54_012515</name>
</gene>
<feature type="region of interest" description="Disordered" evidence="1">
    <location>
        <begin position="27"/>
        <end position="52"/>
    </location>
</feature>
<dbReference type="AlphaFoldDB" id="A0A5C7FK56"/>
<feature type="region of interest" description="Disordered" evidence="1">
    <location>
        <begin position="74"/>
        <end position="115"/>
    </location>
</feature>
<evidence type="ECO:0000313" key="2">
    <source>
        <dbReference type="EMBL" id="WWD79235.1"/>
    </source>
</evidence>